<protein>
    <submittedName>
        <fullName evidence="1">Uncharacterized protein</fullName>
    </submittedName>
</protein>
<dbReference type="Proteomes" id="UP001429100">
    <property type="component" value="Unassembled WGS sequence"/>
</dbReference>
<reference evidence="1" key="2">
    <citation type="submission" date="2015-08" db="EMBL/GenBank/DDBJ databases">
        <authorList>
            <person name="Babu N.S."/>
            <person name="Beckwith C.J."/>
            <person name="Beseler K.G."/>
            <person name="Brison A."/>
            <person name="Carone J.V."/>
            <person name="Caskin T.P."/>
            <person name="Diamond M."/>
            <person name="Durham M.E."/>
            <person name="Foxe J.M."/>
            <person name="Go M."/>
            <person name="Henderson B.A."/>
            <person name="Jones I.B."/>
            <person name="McGettigan J.A."/>
            <person name="Micheletti S.J."/>
            <person name="Nasrallah M.E."/>
            <person name="Ortiz D."/>
            <person name="Piller C.R."/>
            <person name="Privatt S.R."/>
            <person name="Schneider S.L."/>
            <person name="Sharp S."/>
            <person name="Smith T.C."/>
            <person name="Stanton J.D."/>
            <person name="Ullery H.E."/>
            <person name="Wilson R.J."/>
            <person name="Serrano M.G."/>
            <person name="Buck G."/>
            <person name="Lee V."/>
            <person name="Wang Y."/>
            <person name="Carvalho R."/>
            <person name="Voegtly L."/>
            <person name="Shi R."/>
            <person name="Duckworth R."/>
            <person name="Johnson A."/>
            <person name="Loviza R."/>
            <person name="Walstead R."/>
            <person name="Shah Z."/>
            <person name="Kiflezghi M."/>
            <person name="Wade K."/>
            <person name="Ball S.L."/>
            <person name="Bradley K.W."/>
            <person name="Asai D.J."/>
            <person name="Bowman C.A."/>
            <person name="Russell D.A."/>
            <person name="Pope W.H."/>
            <person name="Jacobs-Sera D."/>
            <person name="Hendrix R.W."/>
            <person name="Hatfull G.F."/>
        </authorList>
    </citation>
    <scope>NUCLEOTIDE SEQUENCE [LARGE SCALE GENOMIC DNA]</scope>
</reference>
<name>A0A0S4TF65_CRYHO</name>
<dbReference type="VEuPathDB" id="CryptoDB:Chro.50224"/>
<dbReference type="OrthoDB" id="336654at2759"/>
<evidence type="ECO:0000313" key="1">
    <source>
        <dbReference type="EMBL" id="CUV06146.1"/>
    </source>
</evidence>
<dbReference type="Proteomes" id="UP000199752">
    <property type="component" value="Chromosome 5"/>
</dbReference>
<proteinExistence type="predicted"/>
<keyword evidence="3" id="KW-1185">Reference proteome</keyword>
<sequence length="378" mass="43488">MDEIPIVLFTVKEKGSTLFFDAYSQTDSVKQNSGITPREYSNYYRFYVNKYKNYNSINIHSVQSNNDYLKQQLGSSNERNDHYIFSPNKYSGFEVNQLNQSTTILPSAFCGNGISTNLKDYELRNKHLISFADKQDPSFESPLISSGIHNIHLYNDPYLYNRKIYTRFPLNQTNIVGECNFKEELCRTCQYSSLKNIDLYIEQPPKYNFVSNTIPEALSMGIMIGINAIVEVIASIAIKFCAKIPDKDELHPGTGCVLMDYLNERIDRLFNDQIEILDNSTECEQSKNETESSNMNFEAWINNKLDEIINPTNHESSESRSTFKYTSLYDALIKNCYHKADDSRFDPIKYSDSLPYALPLAGTKAQTLKRGFLDYSKN</sequence>
<dbReference type="EMBL" id="LN877951">
    <property type="protein sequence ID" value="CUV06146.1"/>
    <property type="molecule type" value="Genomic_DNA"/>
</dbReference>
<evidence type="ECO:0000313" key="3">
    <source>
        <dbReference type="Proteomes" id="UP001429100"/>
    </source>
</evidence>
<accession>A0A0S4TF65</accession>
<dbReference type="VEuPathDB" id="CryptoDB:GY17_00003605"/>
<dbReference type="VEuPathDB" id="CryptoDB:ChTU502y2012_386g0160"/>
<reference evidence="2 3" key="3">
    <citation type="submission" date="2017-10" db="EMBL/GenBank/DDBJ databases">
        <title>Consistent, comparative and evidence-based genome annotation and re-annotation for the closely-related species, Cryptosporidium parvum, C. hominis and C. tyzzeri.</title>
        <authorList>
            <person name="Baptista R.P."/>
            <person name="Li Y."/>
            <person name="Sateriale A."/>
            <person name="Striepen B."/>
            <person name="Kissinger J.C."/>
        </authorList>
    </citation>
    <scope>NUCLEOTIDE SEQUENCE [LARGE SCALE GENOMIC DNA]</scope>
    <source>
        <strain evidence="2">30976</strain>
    </source>
</reference>
<organism evidence="1">
    <name type="scientific">Cryptosporidium hominis</name>
    <dbReference type="NCBI Taxonomy" id="237895"/>
    <lineage>
        <taxon>Eukaryota</taxon>
        <taxon>Sar</taxon>
        <taxon>Alveolata</taxon>
        <taxon>Apicomplexa</taxon>
        <taxon>Conoidasida</taxon>
        <taxon>Coccidia</taxon>
        <taxon>Eucoccidiorida</taxon>
        <taxon>Eimeriorina</taxon>
        <taxon>Cryptosporidiidae</taxon>
        <taxon>Cryptosporidium</taxon>
    </lineage>
</organism>
<dbReference type="VEuPathDB" id="CryptoDB:CHUDEA5_1590"/>
<gene>
    <name evidence="1" type="ORF">CHUDEA5_1590</name>
    <name evidence="2" type="ORF">GY17_00003605</name>
</gene>
<reference evidence="2 3" key="1">
    <citation type="submission" date="2014-11" db="EMBL/GenBank/DDBJ databases">
        <title>Comparative genomic analysis of Cryptosporidium hominis reveals occurrence of genetic recombination in virulent subtypes.</title>
        <authorList>
            <person name="Guo Y."/>
            <person name="Tang K."/>
            <person name="Frace M."/>
            <person name="Li N."/>
            <person name="Roellig D.M."/>
            <person name="Sammons S."/>
            <person name="Knipe K."/>
            <person name="Rowe L."/>
            <person name="Feng Y."/>
            <person name="Xiao L."/>
        </authorList>
    </citation>
    <scope>NUCLEOTIDE SEQUENCE [LARGE SCALE GENOMIC DNA]</scope>
    <source>
        <strain evidence="2">30976</strain>
    </source>
</reference>
<dbReference type="AlphaFoldDB" id="A0A0S4TF65"/>
<dbReference type="EMBL" id="JTAI01000011">
    <property type="protein sequence ID" value="PPS93502.1"/>
    <property type="molecule type" value="Genomic_DNA"/>
</dbReference>
<evidence type="ECO:0000313" key="2">
    <source>
        <dbReference type="EMBL" id="PPS93502.1"/>
    </source>
</evidence>